<gene>
    <name evidence="2" type="ORF">F1654_09540</name>
</gene>
<dbReference type="PROSITE" id="PS51257">
    <property type="entry name" value="PROKAR_LIPOPROTEIN"/>
    <property type="match status" value="1"/>
</dbReference>
<feature type="signal peptide" evidence="1">
    <location>
        <begin position="1"/>
        <end position="17"/>
    </location>
</feature>
<sequence length="531" mass="57076">MTDAIRLSKLAAISAFAAIAVTACGPDRPGEGPRTEVTRDQIEEGLGALGMAEESRMEWDSSVIDGGVAVFTGVTRPDSELPGRIGRFSIAAPRVEGGVTRFDALEAEDLTVEDEDQITRLERLKVDQPGPGLSQWLSDVMAGRMNEGGYEPPSRSAADYTFSEVSMSGMTIAPRDNGAAPTGRIARMALEDFDGQKLGRAVIEGMAFRDAGEAGEAFMFALEEFSMTGMDALFAEIFLNLDDETGFPALGDAFGDAMSAWMRPTGAFDAMRVRGLELAAGGASIDMPSMDMRYETRRDDSIDIIAEMPSLRIALSPDAPEMAEASQMLAMMGYEVLEFAAYSRTRFDPQADRATTTLDDYWFELTDGLRISLAQDVTGLQAYSDATAALMSEMIILAEEDPAQLDAADERLLEAYGHLKVNAMTIRIEDRDLVSRLIAMNAQMQGVSPEEARMQAATMVSLGIAMAGGMLPDGLALQLGGAISALISEGGAVELVMNPDEPVGMDLFFKLDEDMSVLSDLGLSVRHIPPQ</sequence>
<organism evidence="2 3">
    <name type="scientific">Alkalicaulis satelles</name>
    <dbReference type="NCBI Taxonomy" id="2609175"/>
    <lineage>
        <taxon>Bacteria</taxon>
        <taxon>Pseudomonadati</taxon>
        <taxon>Pseudomonadota</taxon>
        <taxon>Alphaproteobacteria</taxon>
        <taxon>Maricaulales</taxon>
        <taxon>Maricaulaceae</taxon>
        <taxon>Alkalicaulis</taxon>
    </lineage>
</organism>
<dbReference type="EMBL" id="VWOJ01000002">
    <property type="protein sequence ID" value="KAA5804016.1"/>
    <property type="molecule type" value="Genomic_DNA"/>
</dbReference>
<accession>A0A5M6ZGW8</accession>
<dbReference type="Proteomes" id="UP000325122">
    <property type="component" value="Unassembled WGS sequence"/>
</dbReference>
<dbReference type="RefSeq" id="WP_150023283.1">
    <property type="nucleotide sequence ID" value="NZ_VWOJ01000002.1"/>
</dbReference>
<name>A0A5M6ZGW8_9PROT</name>
<reference evidence="2 3" key="1">
    <citation type="submission" date="2019-09" db="EMBL/GenBank/DDBJ databases">
        <authorList>
            <person name="Kevbrin V."/>
            <person name="Grouzdev D.S."/>
        </authorList>
    </citation>
    <scope>NUCLEOTIDE SEQUENCE [LARGE SCALE GENOMIC DNA]</scope>
    <source>
        <strain evidence="2 3">G-192</strain>
    </source>
</reference>
<evidence type="ECO:0000256" key="1">
    <source>
        <dbReference type="SAM" id="SignalP"/>
    </source>
</evidence>
<protein>
    <recommendedName>
        <fullName evidence="4">DUF945 domain-containing protein</fullName>
    </recommendedName>
</protein>
<evidence type="ECO:0000313" key="3">
    <source>
        <dbReference type="Proteomes" id="UP000325122"/>
    </source>
</evidence>
<keyword evidence="3" id="KW-1185">Reference proteome</keyword>
<evidence type="ECO:0000313" key="2">
    <source>
        <dbReference type="EMBL" id="KAA5804016.1"/>
    </source>
</evidence>
<evidence type="ECO:0008006" key="4">
    <source>
        <dbReference type="Google" id="ProtNLM"/>
    </source>
</evidence>
<comment type="caution">
    <text evidence="2">The sequence shown here is derived from an EMBL/GenBank/DDBJ whole genome shotgun (WGS) entry which is preliminary data.</text>
</comment>
<dbReference type="AlphaFoldDB" id="A0A5M6ZGW8"/>
<feature type="chain" id="PRO_5024271246" description="DUF945 domain-containing protein" evidence="1">
    <location>
        <begin position="18"/>
        <end position="531"/>
    </location>
</feature>
<keyword evidence="1" id="KW-0732">Signal</keyword>
<proteinExistence type="predicted"/>